<keyword evidence="7" id="KW-1133">Transmembrane helix</keyword>
<evidence type="ECO:0000256" key="2">
    <source>
        <dbReference type="ARBA" id="ARBA00009840"/>
    </source>
</evidence>
<evidence type="ECO:0000256" key="4">
    <source>
        <dbReference type="ARBA" id="ARBA00023054"/>
    </source>
</evidence>
<dbReference type="Gene3D" id="1.20.120.20">
    <property type="entry name" value="Apolipoprotein"/>
    <property type="match status" value="1"/>
</dbReference>
<feature type="transmembrane region" description="Helical" evidence="7">
    <location>
        <begin position="26"/>
        <end position="45"/>
    </location>
</feature>
<evidence type="ECO:0000256" key="5">
    <source>
        <dbReference type="ARBA" id="ARBA00023172"/>
    </source>
</evidence>
<feature type="domain" description="PH" evidence="8">
    <location>
        <begin position="1"/>
        <end position="21"/>
    </location>
</feature>
<evidence type="ECO:0000313" key="10">
    <source>
        <dbReference type="Proteomes" id="UP000018542"/>
    </source>
</evidence>
<dbReference type="EMBL" id="CP006912">
    <property type="protein sequence ID" value="AHB49215.1"/>
    <property type="molecule type" value="Genomic_DNA"/>
</dbReference>
<evidence type="ECO:0000256" key="6">
    <source>
        <dbReference type="SAM" id="MobiDB-lite"/>
    </source>
</evidence>
<dbReference type="PANTHER" id="PTHR30563:SF0">
    <property type="entry name" value="DNA RECOMBINATION PROTEIN RMUC"/>
    <property type="match status" value="1"/>
</dbReference>
<gene>
    <name evidence="9" type="ORF">W911_13620</name>
</gene>
<dbReference type="Proteomes" id="UP000018542">
    <property type="component" value="Chromosome"/>
</dbReference>
<keyword evidence="5" id="KW-0233">DNA recombination</keyword>
<comment type="similarity">
    <text evidence="2">Belongs to the RmuC family.</text>
</comment>
<feature type="region of interest" description="Disordered" evidence="6">
    <location>
        <begin position="382"/>
        <end position="402"/>
    </location>
</feature>
<dbReference type="Pfam" id="PF02646">
    <property type="entry name" value="RmuC"/>
    <property type="match status" value="1"/>
</dbReference>
<evidence type="ECO:0000313" key="9">
    <source>
        <dbReference type="EMBL" id="AHB49215.1"/>
    </source>
</evidence>
<proteinExistence type="inferred from homology"/>
<dbReference type="PANTHER" id="PTHR30563">
    <property type="entry name" value="DNA RECOMBINATION PROTEIN RMUC"/>
    <property type="match status" value="1"/>
</dbReference>
<evidence type="ECO:0000259" key="8">
    <source>
        <dbReference type="PROSITE" id="PS50003"/>
    </source>
</evidence>
<dbReference type="PROSITE" id="PS50003">
    <property type="entry name" value="PH_DOMAIN"/>
    <property type="match status" value="1"/>
</dbReference>
<dbReference type="AlphaFoldDB" id="V5SGQ0"/>
<dbReference type="STRING" id="1029756.W911_13620"/>
<dbReference type="GO" id="GO:0006310">
    <property type="term" value="P:DNA recombination"/>
    <property type="evidence" value="ECO:0007669"/>
    <property type="project" value="UniProtKB-KW"/>
</dbReference>
<dbReference type="InterPro" id="IPR003798">
    <property type="entry name" value="DNA_recombination_RmuC"/>
</dbReference>
<evidence type="ECO:0000256" key="1">
    <source>
        <dbReference type="ARBA" id="ARBA00003416"/>
    </source>
</evidence>
<protein>
    <recommendedName>
        <fullName evidence="3">DNA recombination protein RmuC homolog</fullName>
    </recommendedName>
</protein>
<evidence type="ECO:0000256" key="3">
    <source>
        <dbReference type="ARBA" id="ARBA00021840"/>
    </source>
</evidence>
<comment type="function">
    <text evidence="1">Involved in DNA recombination.</text>
</comment>
<keyword evidence="7" id="KW-0472">Membrane</keyword>
<reference evidence="9 10" key="1">
    <citation type="journal article" date="2014" name="Genome Announc.">
        <title>Complete Genome Sequence of Hyphomicrobium nitrativorans Strain NL23, a Denitrifying Bacterium Isolated from Biofilm of a Methanol-Fed Denitrification System Treating Seawater at the Montreal Biodome.</title>
        <authorList>
            <person name="Martineau C."/>
            <person name="Villeneuve C."/>
            <person name="Mauffrey F."/>
            <person name="Villemur R."/>
        </authorList>
    </citation>
    <scope>NUCLEOTIDE SEQUENCE [LARGE SCALE GENOMIC DNA]</scope>
    <source>
        <strain evidence="9">NL23</strain>
    </source>
</reference>
<dbReference type="OrthoDB" id="370725at2"/>
<evidence type="ECO:0000256" key="7">
    <source>
        <dbReference type="SAM" id="Phobius"/>
    </source>
</evidence>
<dbReference type="RefSeq" id="WP_023788046.1">
    <property type="nucleotide sequence ID" value="NC_022997.1"/>
</dbReference>
<keyword evidence="10" id="KW-1185">Reference proteome</keyword>
<accession>V5SGQ0</accession>
<dbReference type="InterPro" id="IPR001849">
    <property type="entry name" value="PH_domain"/>
</dbReference>
<name>V5SGQ0_9HYPH</name>
<dbReference type="HOGENOM" id="CLU_020365_0_1_5"/>
<keyword evidence="4" id="KW-0175">Coiled coil</keyword>
<dbReference type="KEGG" id="hni:W911_13620"/>
<organism evidence="9 10">
    <name type="scientific">Hyphomicrobium nitrativorans NL23</name>
    <dbReference type="NCBI Taxonomy" id="1029756"/>
    <lineage>
        <taxon>Bacteria</taxon>
        <taxon>Pseudomonadati</taxon>
        <taxon>Pseudomonadota</taxon>
        <taxon>Alphaproteobacteria</taxon>
        <taxon>Hyphomicrobiales</taxon>
        <taxon>Hyphomicrobiaceae</taxon>
        <taxon>Hyphomicrobium</taxon>
    </lineage>
</organism>
<keyword evidence="7" id="KW-0812">Transmembrane</keyword>
<dbReference type="PATRIC" id="fig|1029756.8.peg.2837"/>
<sequence length="402" mass="43400">MVETYSERLTHWLAALRETLNAVDPLIAVGAALLVFVIVVVWVSLKRGQQSALAAAELAEIKGRLTAMSEIAVRRETEQARVLDVRVEEISGRLSERVDALSRRMADSLDTVSHRLGDNLAEAGRRTTESLSNLNERLAVIAEARQSLANLSSEVTSLTGVLADKQARGAFGQLRMETIIRDALPSGAYEFQPTLSNGKRPDCVIRLPNTPAVLVIDSKFPLEGFEALRIAITPEAAKSARDAIRAAVGKHIDDIAGKYLIAGETQDTALMFVPSESVYGDLHEHFADLVQRAHRARVVIVAPNVLMLAVQTVQAVIKDAKMRDQAGLIQREVGLLLGDVARLVERVGELERHFGLSAKALEKVTASAGRISGRGERLTALDLEDESGASSAPAAELTARAS</sequence>